<sequence>MKRQHFLPTLGGCSDSTRTTELIDKSTTATTIITGNIMPIMINIRFGIICAYTVDTIAEVYMPLSTRP</sequence>
<dbReference type="Proteomes" id="UP000050741">
    <property type="component" value="Unassembled WGS sequence"/>
</dbReference>
<dbReference type="AlphaFoldDB" id="A0A183BTN4"/>
<evidence type="ECO:0000313" key="2">
    <source>
        <dbReference type="WBParaSite" id="GPLIN_000397000"/>
    </source>
</evidence>
<reference evidence="1" key="1">
    <citation type="submission" date="2013-12" db="EMBL/GenBank/DDBJ databases">
        <authorList>
            <person name="Aslett M."/>
        </authorList>
    </citation>
    <scope>NUCLEOTIDE SEQUENCE [LARGE SCALE GENOMIC DNA]</scope>
    <source>
        <strain evidence="1">Lindley</strain>
    </source>
</reference>
<name>A0A183BTN4_GLOPA</name>
<keyword evidence="1" id="KW-1185">Reference proteome</keyword>
<reference evidence="2" key="3">
    <citation type="submission" date="2016-06" db="UniProtKB">
        <authorList>
            <consortium name="WormBaseParasite"/>
        </authorList>
    </citation>
    <scope>IDENTIFICATION</scope>
</reference>
<proteinExistence type="predicted"/>
<accession>A0A183BTN4</accession>
<evidence type="ECO:0000313" key="1">
    <source>
        <dbReference type="Proteomes" id="UP000050741"/>
    </source>
</evidence>
<reference evidence="1" key="2">
    <citation type="submission" date="2014-05" db="EMBL/GenBank/DDBJ databases">
        <title>The genome and life-stage specific transcriptomes of Globodera pallida elucidate key aspects of plant parasitism by a cyst nematode.</title>
        <authorList>
            <person name="Cotton J.A."/>
            <person name="Lilley C.J."/>
            <person name="Jones L.M."/>
            <person name="Kikuchi T."/>
            <person name="Reid A.J."/>
            <person name="Thorpe P."/>
            <person name="Tsai I.J."/>
            <person name="Beasley H."/>
            <person name="Blok V."/>
            <person name="Cock P.J.A."/>
            <person name="Van den Akker S.E."/>
            <person name="Holroyd N."/>
            <person name="Hunt M."/>
            <person name="Mantelin S."/>
            <person name="Naghra H."/>
            <person name="Pain A."/>
            <person name="Palomares-Rius J.E."/>
            <person name="Zarowiecki M."/>
            <person name="Berriman M."/>
            <person name="Jones J.T."/>
            <person name="Urwin P.E."/>
        </authorList>
    </citation>
    <scope>NUCLEOTIDE SEQUENCE [LARGE SCALE GENOMIC DNA]</scope>
    <source>
        <strain evidence="1">Lindley</strain>
    </source>
</reference>
<protein>
    <submittedName>
        <fullName evidence="2">Uncharacterized protein</fullName>
    </submittedName>
</protein>
<organism evidence="1 2">
    <name type="scientific">Globodera pallida</name>
    <name type="common">Potato cyst nematode worm</name>
    <name type="synonym">Heterodera pallida</name>
    <dbReference type="NCBI Taxonomy" id="36090"/>
    <lineage>
        <taxon>Eukaryota</taxon>
        <taxon>Metazoa</taxon>
        <taxon>Ecdysozoa</taxon>
        <taxon>Nematoda</taxon>
        <taxon>Chromadorea</taxon>
        <taxon>Rhabditida</taxon>
        <taxon>Tylenchina</taxon>
        <taxon>Tylenchomorpha</taxon>
        <taxon>Tylenchoidea</taxon>
        <taxon>Heteroderidae</taxon>
        <taxon>Heteroderinae</taxon>
        <taxon>Globodera</taxon>
    </lineage>
</organism>
<dbReference type="WBParaSite" id="GPLIN_000397000">
    <property type="protein sequence ID" value="GPLIN_000397000"/>
    <property type="gene ID" value="GPLIN_000397000"/>
</dbReference>